<dbReference type="PANTHER" id="PTHR12363">
    <property type="entry name" value="TRANSPORTIN 3 AND IMPORTIN 13"/>
    <property type="match status" value="1"/>
</dbReference>
<accession>A0A0D9XST4</accession>
<evidence type="ECO:0000313" key="3">
    <source>
        <dbReference type="Proteomes" id="UP000032180"/>
    </source>
</evidence>
<feature type="domain" description="Exportin-1/Importin-beta-like" evidence="1">
    <location>
        <begin position="110"/>
        <end position="253"/>
    </location>
</feature>
<dbReference type="Gene3D" id="1.25.10.10">
    <property type="entry name" value="Leucine-rich Repeat Variant"/>
    <property type="match status" value="3"/>
</dbReference>
<dbReference type="Pfam" id="PF24139">
    <property type="entry name" value="TPR_TNPO3_IPO13_4th"/>
    <property type="match status" value="1"/>
</dbReference>
<evidence type="ECO:0000259" key="1">
    <source>
        <dbReference type="Pfam" id="PF08389"/>
    </source>
</evidence>
<dbReference type="PANTHER" id="PTHR12363:SF44">
    <property type="entry name" value="ARM REPEAT SUPERFAMILY PROTEIN"/>
    <property type="match status" value="1"/>
</dbReference>
<dbReference type="InterPro" id="IPR016024">
    <property type="entry name" value="ARM-type_fold"/>
</dbReference>
<dbReference type="InterPro" id="IPR013598">
    <property type="entry name" value="Exportin-1/Importin-b-like"/>
</dbReference>
<organism evidence="2 3">
    <name type="scientific">Leersia perrieri</name>
    <dbReference type="NCBI Taxonomy" id="77586"/>
    <lineage>
        <taxon>Eukaryota</taxon>
        <taxon>Viridiplantae</taxon>
        <taxon>Streptophyta</taxon>
        <taxon>Embryophyta</taxon>
        <taxon>Tracheophyta</taxon>
        <taxon>Spermatophyta</taxon>
        <taxon>Magnoliopsida</taxon>
        <taxon>Liliopsida</taxon>
        <taxon>Poales</taxon>
        <taxon>Poaceae</taxon>
        <taxon>BOP clade</taxon>
        <taxon>Oryzoideae</taxon>
        <taxon>Oryzeae</taxon>
        <taxon>Oryzinae</taxon>
        <taxon>Leersia</taxon>
    </lineage>
</organism>
<dbReference type="InterPro" id="IPR058537">
    <property type="entry name" value="TPR_TNPO3_IPO13_4th"/>
</dbReference>
<dbReference type="Gramene" id="LPERR11G12740.6">
    <property type="protein sequence ID" value="LPERR11G12740.6"/>
    <property type="gene ID" value="LPERR11G12740"/>
</dbReference>
<dbReference type="SUPFAM" id="SSF48371">
    <property type="entry name" value="ARM repeat"/>
    <property type="match status" value="1"/>
</dbReference>
<name>A0A0D9XST4_9ORYZ</name>
<dbReference type="GO" id="GO:0005737">
    <property type="term" value="C:cytoplasm"/>
    <property type="evidence" value="ECO:0007669"/>
    <property type="project" value="TreeGrafter"/>
</dbReference>
<dbReference type="AlphaFoldDB" id="A0A0D9XST4"/>
<reference evidence="2 3" key="1">
    <citation type="submission" date="2012-08" db="EMBL/GenBank/DDBJ databases">
        <title>Oryza genome evolution.</title>
        <authorList>
            <person name="Wing R.A."/>
        </authorList>
    </citation>
    <scope>NUCLEOTIDE SEQUENCE</scope>
</reference>
<dbReference type="InterPro" id="IPR011989">
    <property type="entry name" value="ARM-like"/>
</dbReference>
<dbReference type="Proteomes" id="UP000032180">
    <property type="component" value="Chromosome 11"/>
</dbReference>
<sequence>MDEASELRARLAAAVHALNHGAQHDPSARLAANQWLLALQRSPQAWGVATSLLVSPENPPPPADLLFFAAQMLRRKIQCPGAAGGGGAPPHVLDALLLAAGRFCYLGPPRLLTQISLALAALALRADGGVEGLFARMRHLPEPAVLELLTVLPEEVVQDQSGDTGVDAAARGRFTREVMAHAPSVLEFLLGQSDNAAADDERNRRVLRCLLSWVRVGCFSEMPPAALAAHPLLTFAFNSLQVPFSFDVAVEVMTELVSQYQDLPQAFLNKMPYIREALLLPALANRNEKIIAGLVCLMCEVGQAIDTDEHDTDGELCIPDGLAQFRMNLEELLVDICLLIGGSAYINKIFSGGWVLASQSFAWKEVEVRMYALSMGMDAGNLRIEDEEEIISAITHALCSVLVKELRKSLLARLLCSSYSAVEKLIDIDRDQSLRQNPAAYTEALNFAVHGLHRMGALFGQLATSITSGLIDDDTVLVLLGVFWPLLERLSRSSHMENVSLSAAACRSLSLAIHSCGQHFQILLPKVLECLSTNFLQFQRHDCFLRTAASVVEEFGHKEEYGALCVRTFETLSSAASISTLNSSYTCDQEPDLVEAYTNFASTFIRCCPKEAIVASGSLLELSFQKAAICSTAMHRGAALAAMSYMSCFLDVSLAAALESRECLSDGSPGVVLAQILARCGEGLMSNVHKSATILQQLAALCSLCERTTWKGILSWDSLCRWLQAAVKSMPSEYLRQGEAEMIIPLWLNPQIIFTVGLPIMSETIMLTCKGKVEEPLNV</sequence>
<dbReference type="InterPro" id="IPR051345">
    <property type="entry name" value="Importin_beta-like_NTR"/>
</dbReference>
<dbReference type="GO" id="GO:0006606">
    <property type="term" value="P:protein import into nucleus"/>
    <property type="evidence" value="ECO:0007669"/>
    <property type="project" value="TreeGrafter"/>
</dbReference>
<proteinExistence type="predicted"/>
<dbReference type="EnsemblPlants" id="LPERR11G12740.6">
    <property type="protein sequence ID" value="LPERR11G12740.6"/>
    <property type="gene ID" value="LPERR11G12740"/>
</dbReference>
<dbReference type="Pfam" id="PF08389">
    <property type="entry name" value="Xpo1"/>
    <property type="match status" value="1"/>
</dbReference>
<keyword evidence="3" id="KW-1185">Reference proteome</keyword>
<reference evidence="2" key="3">
    <citation type="submission" date="2015-04" db="UniProtKB">
        <authorList>
            <consortium name="EnsemblPlants"/>
        </authorList>
    </citation>
    <scope>IDENTIFICATION</scope>
</reference>
<evidence type="ECO:0000313" key="2">
    <source>
        <dbReference type="EnsemblPlants" id="LPERR11G12740.6"/>
    </source>
</evidence>
<protein>
    <recommendedName>
        <fullName evidence="1">Exportin-1/Importin-beta-like domain-containing protein</fullName>
    </recommendedName>
</protein>
<reference evidence="3" key="2">
    <citation type="submission" date="2013-12" db="EMBL/GenBank/DDBJ databases">
        <authorList>
            <person name="Yu Y."/>
            <person name="Lee S."/>
            <person name="de Baynast K."/>
            <person name="Wissotski M."/>
            <person name="Liu L."/>
            <person name="Talag J."/>
            <person name="Goicoechea J."/>
            <person name="Angelova A."/>
            <person name="Jetty R."/>
            <person name="Kudrna D."/>
            <person name="Golser W."/>
            <person name="Rivera L."/>
            <person name="Zhang J."/>
            <person name="Wing R."/>
        </authorList>
    </citation>
    <scope>NUCLEOTIDE SEQUENCE</scope>
</reference>